<name>A0A9N9F1K9_9GLOM</name>
<dbReference type="Pfam" id="PF02290">
    <property type="entry name" value="SRP14"/>
    <property type="match status" value="1"/>
</dbReference>
<dbReference type="Gene3D" id="3.30.720.10">
    <property type="entry name" value="Signal recognition particle alu RNA binding heterodimer, srp9/1"/>
    <property type="match status" value="1"/>
</dbReference>
<feature type="region of interest" description="Disordered" evidence="8">
    <location>
        <begin position="39"/>
        <end position="63"/>
    </location>
</feature>
<evidence type="ECO:0000256" key="5">
    <source>
        <dbReference type="ARBA" id="ARBA00023135"/>
    </source>
</evidence>
<evidence type="ECO:0000256" key="2">
    <source>
        <dbReference type="ARBA" id="ARBA00010349"/>
    </source>
</evidence>
<proteinExistence type="inferred from homology"/>
<sequence>MTLLDNNSFLTQLTRLFEKTKVSGKKVYVTTKRYSYEPRIKKEETNKSKKTSSKNKDDKKDIQGDIIMKTETTTATSLTTLYPCIMRATCGKIKISTLASSYGLDEKEGPEG</sequence>
<keyword evidence="6 7" id="KW-0687">Ribonucleoprotein</keyword>
<keyword evidence="10" id="KW-1185">Reference proteome</keyword>
<keyword evidence="5 7" id="KW-0733">Signal recognition particle</keyword>
<dbReference type="Proteomes" id="UP000789831">
    <property type="component" value="Unassembled WGS sequence"/>
</dbReference>
<dbReference type="InterPro" id="IPR009018">
    <property type="entry name" value="Signal_recog_particle_SRP9/14"/>
</dbReference>
<dbReference type="EMBL" id="CAJVPL010000493">
    <property type="protein sequence ID" value="CAG8503114.1"/>
    <property type="molecule type" value="Genomic_DNA"/>
</dbReference>
<feature type="compositionally biased region" description="Basic and acidic residues" evidence="8">
    <location>
        <begin position="54"/>
        <end position="63"/>
    </location>
</feature>
<dbReference type="GO" id="GO:0008312">
    <property type="term" value="F:7S RNA binding"/>
    <property type="evidence" value="ECO:0007669"/>
    <property type="project" value="UniProtKB-UniRule"/>
</dbReference>
<comment type="subcellular location">
    <subcellularLocation>
        <location evidence="1 7">Cytoplasm</location>
    </subcellularLocation>
</comment>
<dbReference type="SUPFAM" id="SSF54762">
    <property type="entry name" value="Signal recognition particle alu RNA binding heterodimer, SRP9/14"/>
    <property type="match status" value="1"/>
</dbReference>
<comment type="similarity">
    <text evidence="2 7">Belongs to the SRP14 family.</text>
</comment>
<evidence type="ECO:0000256" key="1">
    <source>
        <dbReference type="ARBA" id="ARBA00004496"/>
    </source>
</evidence>
<dbReference type="AlphaFoldDB" id="A0A9N9F1K9"/>
<dbReference type="GO" id="GO:0005786">
    <property type="term" value="C:signal recognition particle, endoplasmic reticulum targeting"/>
    <property type="evidence" value="ECO:0007669"/>
    <property type="project" value="UniProtKB-UniRule"/>
</dbReference>
<evidence type="ECO:0000256" key="7">
    <source>
        <dbReference type="RuleBase" id="RU368100"/>
    </source>
</evidence>
<dbReference type="OrthoDB" id="19209at2759"/>
<evidence type="ECO:0000313" key="10">
    <source>
        <dbReference type="Proteomes" id="UP000789831"/>
    </source>
</evidence>
<gene>
    <name evidence="9" type="ORF">AGERDE_LOCUS4349</name>
</gene>
<comment type="subunit">
    <text evidence="7">Component of a fungal signal recognition particle (SRP) complex that consists of a 7SL RNA molecule (scR1) and at least six protein subunits: SRP72, SRP68, SRP54, SEC65, SRP21 and SRP14.</text>
</comment>
<comment type="caution">
    <text evidence="9">The sequence shown here is derived from an EMBL/GenBank/DDBJ whole genome shotgun (WGS) entry which is preliminary data.</text>
</comment>
<reference evidence="9" key="1">
    <citation type="submission" date="2021-06" db="EMBL/GenBank/DDBJ databases">
        <authorList>
            <person name="Kallberg Y."/>
            <person name="Tangrot J."/>
            <person name="Rosling A."/>
        </authorList>
    </citation>
    <scope>NUCLEOTIDE SEQUENCE</scope>
    <source>
        <strain evidence="9">MT106</strain>
    </source>
</reference>
<evidence type="ECO:0000313" key="9">
    <source>
        <dbReference type="EMBL" id="CAG8503114.1"/>
    </source>
</evidence>
<dbReference type="GO" id="GO:0006614">
    <property type="term" value="P:SRP-dependent cotranslational protein targeting to membrane"/>
    <property type="evidence" value="ECO:0007669"/>
    <property type="project" value="UniProtKB-UniRule"/>
</dbReference>
<evidence type="ECO:0000256" key="3">
    <source>
        <dbReference type="ARBA" id="ARBA00022490"/>
    </source>
</evidence>
<protein>
    <recommendedName>
        <fullName evidence="7">Signal recognition particle subunit SRP14</fullName>
    </recommendedName>
    <alternativeName>
        <fullName evidence="7">Signal recognition particle 14 kDa protein</fullName>
    </alternativeName>
</protein>
<evidence type="ECO:0000256" key="8">
    <source>
        <dbReference type="SAM" id="MobiDB-lite"/>
    </source>
</evidence>
<evidence type="ECO:0000256" key="6">
    <source>
        <dbReference type="ARBA" id="ARBA00023274"/>
    </source>
</evidence>
<organism evidence="9 10">
    <name type="scientific">Ambispora gerdemannii</name>
    <dbReference type="NCBI Taxonomy" id="144530"/>
    <lineage>
        <taxon>Eukaryota</taxon>
        <taxon>Fungi</taxon>
        <taxon>Fungi incertae sedis</taxon>
        <taxon>Mucoromycota</taxon>
        <taxon>Glomeromycotina</taxon>
        <taxon>Glomeromycetes</taxon>
        <taxon>Archaeosporales</taxon>
        <taxon>Ambisporaceae</taxon>
        <taxon>Ambispora</taxon>
    </lineage>
</organism>
<evidence type="ECO:0000256" key="4">
    <source>
        <dbReference type="ARBA" id="ARBA00022884"/>
    </source>
</evidence>
<keyword evidence="3 7" id="KW-0963">Cytoplasm</keyword>
<accession>A0A9N9F1K9</accession>
<dbReference type="PANTHER" id="PTHR12013">
    <property type="entry name" value="SIGNAL RECOGNITION PARTICLE 14 KD PROTEIN"/>
    <property type="match status" value="1"/>
</dbReference>
<keyword evidence="4 7" id="KW-0694">RNA-binding</keyword>
<comment type="function">
    <text evidence="7">Component of the signal recognition particle (SRP) complex, a ribonucleoprotein complex that mediates the cotranslational targeting of secretory and membrane proteins to the endoplasmic reticulum (ER).</text>
</comment>
<dbReference type="GO" id="GO:0030942">
    <property type="term" value="F:endoplasmic reticulum signal peptide binding"/>
    <property type="evidence" value="ECO:0007669"/>
    <property type="project" value="UniProtKB-UniRule"/>
</dbReference>
<dbReference type="InterPro" id="IPR003210">
    <property type="entry name" value="Signal_recog_particle_SRP14"/>
</dbReference>